<dbReference type="Proteomes" id="UP000824533">
    <property type="component" value="Linkage Group LG01"/>
</dbReference>
<proteinExistence type="predicted"/>
<protein>
    <submittedName>
        <fullName evidence="1">Uncharacterized protein</fullName>
    </submittedName>
</protein>
<sequence length="50" mass="6220">MHKINLRQLEMAEAREHFENQLKYAFIKYDNPDDDEENTENVFLLKQFFR</sequence>
<reference evidence="1 2" key="1">
    <citation type="journal article" date="2021" name="Front. Genet.">
        <title>Chromosome-Level Genome Assembly Reveals Significant Gene Expansion in the Toll and IMD Signaling Pathways of Dendrolimus kikuchii.</title>
        <authorList>
            <person name="Zhou J."/>
            <person name="Wu P."/>
            <person name="Xiong Z."/>
            <person name="Liu N."/>
            <person name="Zhao N."/>
            <person name="Ji M."/>
            <person name="Qiu Y."/>
            <person name="Yang B."/>
        </authorList>
    </citation>
    <scope>NUCLEOTIDE SEQUENCE [LARGE SCALE GENOMIC DNA]</scope>
    <source>
        <strain evidence="1">Ann1</strain>
    </source>
</reference>
<gene>
    <name evidence="1" type="ORF">K1T71_000463</name>
</gene>
<dbReference type="EMBL" id="CM034387">
    <property type="protein sequence ID" value="KAJ0184040.1"/>
    <property type="molecule type" value="Genomic_DNA"/>
</dbReference>
<organism evidence="1 2">
    <name type="scientific">Dendrolimus kikuchii</name>
    <dbReference type="NCBI Taxonomy" id="765133"/>
    <lineage>
        <taxon>Eukaryota</taxon>
        <taxon>Metazoa</taxon>
        <taxon>Ecdysozoa</taxon>
        <taxon>Arthropoda</taxon>
        <taxon>Hexapoda</taxon>
        <taxon>Insecta</taxon>
        <taxon>Pterygota</taxon>
        <taxon>Neoptera</taxon>
        <taxon>Endopterygota</taxon>
        <taxon>Lepidoptera</taxon>
        <taxon>Glossata</taxon>
        <taxon>Ditrysia</taxon>
        <taxon>Bombycoidea</taxon>
        <taxon>Lasiocampidae</taxon>
        <taxon>Dendrolimus</taxon>
    </lineage>
</organism>
<evidence type="ECO:0000313" key="2">
    <source>
        <dbReference type="Proteomes" id="UP000824533"/>
    </source>
</evidence>
<comment type="caution">
    <text evidence="1">The sequence shown here is derived from an EMBL/GenBank/DDBJ whole genome shotgun (WGS) entry which is preliminary data.</text>
</comment>
<evidence type="ECO:0000313" key="1">
    <source>
        <dbReference type="EMBL" id="KAJ0184040.1"/>
    </source>
</evidence>
<accession>A0ACC1DJJ0</accession>
<keyword evidence="2" id="KW-1185">Reference proteome</keyword>
<name>A0ACC1DJJ0_9NEOP</name>